<sequence length="24" mass="2543">VTLIARRVKDVLAGIEGMKATTIS</sequence>
<gene>
    <name evidence="1" type="ORF">CCACVL1_00132</name>
</gene>
<feature type="non-terminal residue" evidence="1">
    <location>
        <position position="24"/>
    </location>
</feature>
<evidence type="ECO:0000313" key="2">
    <source>
        <dbReference type="Proteomes" id="UP000188268"/>
    </source>
</evidence>
<keyword evidence="2" id="KW-1185">Reference proteome</keyword>
<name>A0A1R3KYI0_COCAP</name>
<dbReference type="Proteomes" id="UP000188268">
    <property type="component" value="Unassembled WGS sequence"/>
</dbReference>
<dbReference type="EMBL" id="AWWV01000445">
    <property type="protein sequence ID" value="OMP12088.1"/>
    <property type="molecule type" value="Genomic_DNA"/>
</dbReference>
<evidence type="ECO:0000313" key="1">
    <source>
        <dbReference type="EMBL" id="OMP12088.1"/>
    </source>
</evidence>
<dbReference type="AlphaFoldDB" id="A0A1R3KYI0"/>
<organism evidence="1 2">
    <name type="scientific">Corchorus capsularis</name>
    <name type="common">Jute</name>
    <dbReference type="NCBI Taxonomy" id="210143"/>
    <lineage>
        <taxon>Eukaryota</taxon>
        <taxon>Viridiplantae</taxon>
        <taxon>Streptophyta</taxon>
        <taxon>Embryophyta</taxon>
        <taxon>Tracheophyta</taxon>
        <taxon>Spermatophyta</taxon>
        <taxon>Magnoliopsida</taxon>
        <taxon>eudicotyledons</taxon>
        <taxon>Gunneridae</taxon>
        <taxon>Pentapetalae</taxon>
        <taxon>rosids</taxon>
        <taxon>malvids</taxon>
        <taxon>Malvales</taxon>
        <taxon>Malvaceae</taxon>
        <taxon>Grewioideae</taxon>
        <taxon>Apeibeae</taxon>
        <taxon>Corchorus</taxon>
    </lineage>
</organism>
<protein>
    <submittedName>
        <fullName evidence="1">Uncharacterized protein</fullName>
    </submittedName>
</protein>
<accession>A0A1R3KYI0</accession>
<comment type="caution">
    <text evidence="1">The sequence shown here is derived from an EMBL/GenBank/DDBJ whole genome shotgun (WGS) entry which is preliminary data.</text>
</comment>
<reference evidence="1 2" key="1">
    <citation type="submission" date="2013-09" db="EMBL/GenBank/DDBJ databases">
        <title>Corchorus capsularis genome sequencing.</title>
        <authorList>
            <person name="Alam M."/>
            <person name="Haque M.S."/>
            <person name="Islam M.S."/>
            <person name="Emdad E.M."/>
            <person name="Islam M.M."/>
            <person name="Ahmed B."/>
            <person name="Halim A."/>
            <person name="Hossen Q.M.M."/>
            <person name="Hossain M.Z."/>
            <person name="Ahmed R."/>
            <person name="Khan M.M."/>
            <person name="Islam R."/>
            <person name="Rashid M.M."/>
            <person name="Khan S.A."/>
            <person name="Rahman M.S."/>
            <person name="Alam M."/>
        </authorList>
    </citation>
    <scope>NUCLEOTIDE SEQUENCE [LARGE SCALE GENOMIC DNA]</scope>
    <source>
        <strain evidence="2">cv. CVL-1</strain>
        <tissue evidence="1">Whole seedling</tissue>
    </source>
</reference>
<feature type="non-terminal residue" evidence="1">
    <location>
        <position position="1"/>
    </location>
</feature>
<proteinExistence type="predicted"/>
<dbReference type="Gramene" id="OMP12088">
    <property type="protein sequence ID" value="OMP12088"/>
    <property type="gene ID" value="CCACVL1_00132"/>
</dbReference>